<evidence type="ECO:0000256" key="2">
    <source>
        <dbReference type="ARBA" id="ARBA00023125"/>
    </source>
</evidence>
<dbReference type="PANTHER" id="PTHR47506">
    <property type="entry name" value="TRANSCRIPTIONAL REGULATORY PROTEIN"/>
    <property type="match status" value="1"/>
</dbReference>
<dbReference type="PROSITE" id="PS01081">
    <property type="entry name" value="HTH_TETR_1"/>
    <property type="match status" value="1"/>
</dbReference>
<dbReference type="RefSeq" id="WP_014982384.1">
    <property type="nucleotide sequence ID" value="NC_018681.1"/>
</dbReference>
<feature type="domain" description="HTH tetR-type" evidence="5">
    <location>
        <begin position="3"/>
        <end position="63"/>
    </location>
</feature>
<dbReference type="Proteomes" id="UP000006304">
    <property type="component" value="Chromosome"/>
</dbReference>
<proteinExistence type="predicted"/>
<evidence type="ECO:0000313" key="7">
    <source>
        <dbReference type="Proteomes" id="UP000006304"/>
    </source>
</evidence>
<dbReference type="Gene3D" id="1.10.357.10">
    <property type="entry name" value="Tetracycline Repressor, domain 2"/>
    <property type="match status" value="1"/>
</dbReference>
<reference evidence="6 7" key="1">
    <citation type="journal article" date="2012" name="J. Bacteriol.">
        <title>Complete genome sequence of Nocardia brasiliensis HUJEG-1.</title>
        <authorList>
            <person name="Vera-Cabrera L."/>
            <person name="Ortiz-Lopez R."/>
            <person name="Elizondo-Gonzalez R."/>
            <person name="Perez-Maya A.A."/>
            <person name="Ocampo-Candiani J."/>
        </authorList>
    </citation>
    <scope>NUCLEOTIDE SEQUENCE [LARGE SCALE GENOMIC DNA]</scope>
    <source>
        <strain evidence="7">ATCC 700358</strain>
    </source>
</reference>
<organism evidence="6 7">
    <name type="scientific">Nocardia brasiliensis (strain ATCC 700358 / HUJEG-1)</name>
    <dbReference type="NCBI Taxonomy" id="1133849"/>
    <lineage>
        <taxon>Bacteria</taxon>
        <taxon>Bacillati</taxon>
        <taxon>Actinomycetota</taxon>
        <taxon>Actinomycetes</taxon>
        <taxon>Mycobacteriales</taxon>
        <taxon>Nocardiaceae</taxon>
        <taxon>Nocardia</taxon>
    </lineage>
</organism>
<name>K0ER65_NOCB7</name>
<dbReference type="PROSITE" id="PS50977">
    <property type="entry name" value="HTH_TETR_2"/>
    <property type="match status" value="1"/>
</dbReference>
<dbReference type="Pfam" id="PF00440">
    <property type="entry name" value="TetR_N"/>
    <property type="match status" value="1"/>
</dbReference>
<dbReference type="SUPFAM" id="SSF48498">
    <property type="entry name" value="Tetracyclin repressor-like, C-terminal domain"/>
    <property type="match status" value="1"/>
</dbReference>
<dbReference type="GO" id="GO:0003677">
    <property type="term" value="F:DNA binding"/>
    <property type="evidence" value="ECO:0007669"/>
    <property type="project" value="UniProtKB-UniRule"/>
</dbReference>
<evidence type="ECO:0000256" key="4">
    <source>
        <dbReference type="PROSITE-ProRule" id="PRU00335"/>
    </source>
</evidence>
<dbReference type="KEGG" id="nbr:O3I_007830"/>
<dbReference type="STRING" id="1133849.O3I_007830"/>
<accession>K0ER65</accession>
<keyword evidence="2 4" id="KW-0238">DNA-binding</keyword>
<keyword evidence="3" id="KW-0804">Transcription</keyword>
<dbReference type="HOGENOM" id="CLU_069356_24_2_11"/>
<keyword evidence="7" id="KW-1185">Reference proteome</keyword>
<dbReference type="InterPro" id="IPR023772">
    <property type="entry name" value="DNA-bd_HTH_TetR-type_CS"/>
</dbReference>
<sequence length="189" mass="20346">MLAETRVKLLVAAREHFGEHGYASTSMDELTASVGLTRGALYHHFGGKNGLLAAVVDTLDAELDAELNRLSAAESDPLVALEKRCRADLEVSARPDIQRILFQDAPAVLGRTVDAEHSHCVESMSALIERAQAEGMVAAEVEPRSLAVLINGALIDASRWIASTPAPENARRQDETLTAVSVLIRALRL</sequence>
<dbReference type="InterPro" id="IPR049484">
    <property type="entry name" value="Rv0078-like_C"/>
</dbReference>
<dbReference type="Pfam" id="PF21351">
    <property type="entry name" value="TetR_C_41"/>
    <property type="match status" value="1"/>
</dbReference>
<evidence type="ECO:0000259" key="5">
    <source>
        <dbReference type="PROSITE" id="PS50977"/>
    </source>
</evidence>
<dbReference type="InterPro" id="IPR001647">
    <property type="entry name" value="HTH_TetR"/>
</dbReference>
<dbReference type="PANTHER" id="PTHR47506:SF1">
    <property type="entry name" value="HTH-TYPE TRANSCRIPTIONAL REGULATOR YJDC"/>
    <property type="match status" value="1"/>
</dbReference>
<protein>
    <submittedName>
        <fullName evidence="6">TetR family transcriptional regulator</fullName>
    </submittedName>
</protein>
<dbReference type="EMBL" id="CP003876">
    <property type="protein sequence ID" value="AFT99528.1"/>
    <property type="molecule type" value="Genomic_DNA"/>
</dbReference>
<dbReference type="SUPFAM" id="SSF46689">
    <property type="entry name" value="Homeodomain-like"/>
    <property type="match status" value="1"/>
</dbReference>
<evidence type="ECO:0000313" key="6">
    <source>
        <dbReference type="EMBL" id="AFT99528.1"/>
    </source>
</evidence>
<dbReference type="eggNOG" id="COG1309">
    <property type="taxonomic scope" value="Bacteria"/>
</dbReference>
<dbReference type="InterPro" id="IPR009057">
    <property type="entry name" value="Homeodomain-like_sf"/>
</dbReference>
<dbReference type="PRINTS" id="PR00455">
    <property type="entry name" value="HTHTETR"/>
</dbReference>
<dbReference type="InterPro" id="IPR036271">
    <property type="entry name" value="Tet_transcr_reg_TetR-rel_C_sf"/>
</dbReference>
<feature type="DNA-binding region" description="H-T-H motif" evidence="4">
    <location>
        <begin position="26"/>
        <end position="45"/>
    </location>
</feature>
<evidence type="ECO:0000256" key="1">
    <source>
        <dbReference type="ARBA" id="ARBA00023015"/>
    </source>
</evidence>
<keyword evidence="1" id="KW-0805">Transcription regulation</keyword>
<evidence type="ECO:0000256" key="3">
    <source>
        <dbReference type="ARBA" id="ARBA00023163"/>
    </source>
</evidence>
<dbReference type="AlphaFoldDB" id="K0ER65"/>
<gene>
    <name evidence="6" type="ORF">O3I_007830</name>
</gene>